<feature type="coiled-coil region" evidence="1">
    <location>
        <begin position="14"/>
        <end position="48"/>
    </location>
</feature>
<evidence type="ECO:0000313" key="4">
    <source>
        <dbReference type="Proteomes" id="UP001431783"/>
    </source>
</evidence>
<evidence type="ECO:0000313" key="3">
    <source>
        <dbReference type="EMBL" id="KAK9874280.1"/>
    </source>
</evidence>
<evidence type="ECO:0000259" key="2">
    <source>
        <dbReference type="Pfam" id="PF21787"/>
    </source>
</evidence>
<dbReference type="AlphaFoldDB" id="A0AAW1U278"/>
<sequence>MNIKHRYYLQRRKLNRVVQQNKNKKQEILNLKNQCAEIEEEILTAKIADLPPLQQETVQNCLSAAKAKCTKQRRYSIEWVYECLLMSIKSNTLYEHIREKDILPLPCKDTLMRYIQKLDSAFGFPKAIFDTLKLKTSRMEVYMKRGILSVDEIALSEGVAINRKTLQLEGFVDLGDYTPEQLRHTRADHALVFMFQPFQGKWVQVVGLFLSKDSVTSEILQKLLMECTILLEFDRYIEFSYMYFHQN</sequence>
<gene>
    <name evidence="3" type="ORF">WA026_002632</name>
</gene>
<dbReference type="Pfam" id="PF21787">
    <property type="entry name" value="TNP-like_RNaseH_N"/>
    <property type="match status" value="1"/>
</dbReference>
<proteinExistence type="predicted"/>
<dbReference type="InterPro" id="IPR048365">
    <property type="entry name" value="TNP-like_RNaseH_N"/>
</dbReference>
<dbReference type="EMBL" id="JARQZJ010000031">
    <property type="protein sequence ID" value="KAK9874280.1"/>
    <property type="molecule type" value="Genomic_DNA"/>
</dbReference>
<organism evidence="3 4">
    <name type="scientific">Henosepilachna vigintioctopunctata</name>
    <dbReference type="NCBI Taxonomy" id="420089"/>
    <lineage>
        <taxon>Eukaryota</taxon>
        <taxon>Metazoa</taxon>
        <taxon>Ecdysozoa</taxon>
        <taxon>Arthropoda</taxon>
        <taxon>Hexapoda</taxon>
        <taxon>Insecta</taxon>
        <taxon>Pterygota</taxon>
        <taxon>Neoptera</taxon>
        <taxon>Endopterygota</taxon>
        <taxon>Coleoptera</taxon>
        <taxon>Polyphaga</taxon>
        <taxon>Cucujiformia</taxon>
        <taxon>Coccinelloidea</taxon>
        <taxon>Coccinellidae</taxon>
        <taxon>Epilachninae</taxon>
        <taxon>Epilachnini</taxon>
        <taxon>Henosepilachna</taxon>
    </lineage>
</organism>
<keyword evidence="1" id="KW-0175">Coiled coil</keyword>
<keyword evidence="4" id="KW-1185">Reference proteome</keyword>
<accession>A0AAW1U278</accession>
<comment type="caution">
    <text evidence="3">The sequence shown here is derived from an EMBL/GenBank/DDBJ whole genome shotgun (WGS) entry which is preliminary data.</text>
</comment>
<protein>
    <recommendedName>
        <fullName evidence="2">Transposable element P transposase-like RNase H domain-containing protein</fullName>
    </recommendedName>
</protein>
<evidence type="ECO:0000256" key="1">
    <source>
        <dbReference type="SAM" id="Coils"/>
    </source>
</evidence>
<reference evidence="3 4" key="1">
    <citation type="submission" date="2023-03" db="EMBL/GenBank/DDBJ databases">
        <title>Genome insight into feeding habits of ladybird beetles.</title>
        <authorList>
            <person name="Li H.-S."/>
            <person name="Huang Y.-H."/>
            <person name="Pang H."/>
        </authorList>
    </citation>
    <scope>NUCLEOTIDE SEQUENCE [LARGE SCALE GENOMIC DNA]</scope>
    <source>
        <strain evidence="3">SYSU_2023b</strain>
        <tissue evidence="3">Whole body</tissue>
    </source>
</reference>
<name>A0AAW1U278_9CUCU</name>
<dbReference type="Proteomes" id="UP001431783">
    <property type="component" value="Unassembled WGS sequence"/>
</dbReference>
<feature type="domain" description="Transposable element P transposase-like RNase H" evidence="2">
    <location>
        <begin position="122"/>
        <end position="232"/>
    </location>
</feature>